<gene>
    <name evidence="1" type="ORF">Xinn_03742</name>
</gene>
<comment type="caution">
    <text evidence="1">The sequence shown here is derived from an EMBL/GenBank/DDBJ whole genome shotgun (WGS) entry which is preliminary data.</text>
</comment>
<dbReference type="RefSeq" id="WP_099137743.1">
    <property type="nucleotide sequence ID" value="NZ_CAWNQC010000289.1"/>
</dbReference>
<evidence type="ECO:0000313" key="1">
    <source>
        <dbReference type="EMBL" id="PHM29076.1"/>
    </source>
</evidence>
<evidence type="ECO:0000313" key="2">
    <source>
        <dbReference type="Proteomes" id="UP000224871"/>
    </source>
</evidence>
<reference evidence="1 2" key="1">
    <citation type="journal article" date="2017" name="Nat. Microbiol.">
        <title>Natural product diversity associated with the nematode symbionts Photorhabdus and Xenorhabdus.</title>
        <authorList>
            <person name="Tobias N.J."/>
            <person name="Wolff H."/>
            <person name="Djahanschiri B."/>
            <person name="Grundmann F."/>
            <person name="Kronenwerth M."/>
            <person name="Shi Y.M."/>
            <person name="Simonyi S."/>
            <person name="Grun P."/>
            <person name="Shapiro-Ilan D."/>
            <person name="Pidot S.J."/>
            <person name="Stinear T.P."/>
            <person name="Ebersberger I."/>
            <person name="Bode H.B."/>
        </authorList>
    </citation>
    <scope>NUCLEOTIDE SEQUENCE [LARGE SCALE GENOMIC DNA]</scope>
    <source>
        <strain evidence="1 2">DSM 16336</strain>
    </source>
</reference>
<evidence type="ECO:0008006" key="3">
    <source>
        <dbReference type="Google" id="ProtNLM"/>
    </source>
</evidence>
<sequence>MAVSVAEYLGQRTDVDENIVPVPPETNVQCPFMDRTCDKVSKGLAPICSVRKTDGSIWITCEHRLCSSRRINKNKKPIGLVLHQQTILLEIAKFIYNNDNLKEDEIGIKREVKIPLPESGNSYHADYVMRNFSSKNKVDEILLEMQGGGETSNTGNISTNIDIWSKQDNPTNSVLASIVKASTLETNAWRRQQEQFLVKGNVVDQTGGKIVFAVGLPLYEYLYKRIKNANLRDLRRHNWTLCLLPIEENNSLDKKSGPVPLRINKEKAIFTNYSTFVRFLTDQGSPCPEIFEGEFTLLNNEKLTV</sequence>
<dbReference type="Proteomes" id="UP000224871">
    <property type="component" value="Unassembled WGS sequence"/>
</dbReference>
<dbReference type="EMBL" id="NIBU01000087">
    <property type="protein sequence ID" value="PHM29076.1"/>
    <property type="molecule type" value="Genomic_DNA"/>
</dbReference>
<proteinExistence type="predicted"/>
<accession>A0A2G0N306</accession>
<keyword evidence="2" id="KW-1185">Reference proteome</keyword>
<organism evidence="1 2">
    <name type="scientific">Xenorhabdus innexi</name>
    <dbReference type="NCBI Taxonomy" id="290109"/>
    <lineage>
        <taxon>Bacteria</taxon>
        <taxon>Pseudomonadati</taxon>
        <taxon>Pseudomonadota</taxon>
        <taxon>Gammaproteobacteria</taxon>
        <taxon>Enterobacterales</taxon>
        <taxon>Morganellaceae</taxon>
        <taxon>Xenorhabdus</taxon>
    </lineage>
</organism>
<protein>
    <recommendedName>
        <fullName evidence="3">Restriction endonuclease NotI</fullName>
    </recommendedName>
</protein>
<name>A0A2G0N306_9GAMM</name>